<accession>A0AAN5IBQ7</accession>
<name>A0AAN5IBQ7_9BILA</name>
<dbReference type="AlphaFoldDB" id="A0AAN5IBQ7"/>
<reference evidence="3" key="1">
    <citation type="submission" date="2022-10" db="EMBL/GenBank/DDBJ databases">
        <title>Genome assembly of Pristionchus species.</title>
        <authorList>
            <person name="Yoshida K."/>
            <person name="Sommer R.J."/>
        </authorList>
    </citation>
    <scope>NUCLEOTIDE SEQUENCE [LARGE SCALE GENOMIC DNA]</scope>
    <source>
        <strain evidence="3">RS5460</strain>
    </source>
</reference>
<gene>
    <name evidence="2" type="ORF">PMAYCL1PPCAC_28515</name>
</gene>
<comment type="caution">
    <text evidence="2">The sequence shown here is derived from an EMBL/GenBank/DDBJ whole genome shotgun (WGS) entry which is preliminary data.</text>
</comment>
<protein>
    <submittedName>
        <fullName evidence="2">Uncharacterized protein</fullName>
    </submittedName>
</protein>
<feature type="non-terminal residue" evidence="2">
    <location>
        <position position="1"/>
    </location>
</feature>
<dbReference type="Proteomes" id="UP001328107">
    <property type="component" value="Unassembled WGS sequence"/>
</dbReference>
<sequence>LDLHHSQFVSDASSRSKTEGEKRVRRKGGAQPSLWFELLRVSAPYLLVEVDTVDVGLHVRPSLDRYSTHYRIPRAPATGSTGSKWVNSQRFLYYGVEIWKLSEFSPV</sequence>
<feature type="non-terminal residue" evidence="2">
    <location>
        <position position="107"/>
    </location>
</feature>
<organism evidence="2 3">
    <name type="scientific">Pristionchus mayeri</name>
    <dbReference type="NCBI Taxonomy" id="1317129"/>
    <lineage>
        <taxon>Eukaryota</taxon>
        <taxon>Metazoa</taxon>
        <taxon>Ecdysozoa</taxon>
        <taxon>Nematoda</taxon>
        <taxon>Chromadorea</taxon>
        <taxon>Rhabditida</taxon>
        <taxon>Rhabditina</taxon>
        <taxon>Diplogasteromorpha</taxon>
        <taxon>Diplogasteroidea</taxon>
        <taxon>Neodiplogasteridae</taxon>
        <taxon>Pristionchus</taxon>
    </lineage>
</organism>
<keyword evidence="3" id="KW-1185">Reference proteome</keyword>
<feature type="region of interest" description="Disordered" evidence="1">
    <location>
        <begin position="1"/>
        <end position="29"/>
    </location>
</feature>
<dbReference type="EMBL" id="BTRK01000006">
    <property type="protein sequence ID" value="GMR58320.1"/>
    <property type="molecule type" value="Genomic_DNA"/>
</dbReference>
<proteinExistence type="predicted"/>
<evidence type="ECO:0000256" key="1">
    <source>
        <dbReference type="SAM" id="MobiDB-lite"/>
    </source>
</evidence>
<evidence type="ECO:0000313" key="3">
    <source>
        <dbReference type="Proteomes" id="UP001328107"/>
    </source>
</evidence>
<evidence type="ECO:0000313" key="2">
    <source>
        <dbReference type="EMBL" id="GMR58320.1"/>
    </source>
</evidence>